<dbReference type="InterPro" id="IPR010905">
    <property type="entry name" value="Glyco_hydro_88"/>
</dbReference>
<dbReference type="SUPFAM" id="SSF48208">
    <property type="entry name" value="Six-hairpin glycosidases"/>
    <property type="match status" value="1"/>
</dbReference>
<accession>A0A4S4C3A6</accession>
<dbReference type="GO" id="GO:0005975">
    <property type="term" value="P:carbohydrate metabolic process"/>
    <property type="evidence" value="ECO:0007669"/>
    <property type="project" value="InterPro"/>
</dbReference>
<dbReference type="AlphaFoldDB" id="A0A4S4C3A6"/>
<keyword evidence="3" id="KW-1185">Reference proteome</keyword>
<dbReference type="GO" id="GO:0016787">
    <property type="term" value="F:hydrolase activity"/>
    <property type="evidence" value="ECO:0007669"/>
    <property type="project" value="UniProtKB-KW"/>
</dbReference>
<dbReference type="Proteomes" id="UP000310636">
    <property type="component" value="Unassembled WGS sequence"/>
</dbReference>
<dbReference type="InterPro" id="IPR052043">
    <property type="entry name" value="PolySaccharide_Degr_Enz"/>
</dbReference>
<dbReference type="InterPro" id="IPR008928">
    <property type="entry name" value="6-hairpin_glycosidase_sf"/>
</dbReference>
<dbReference type="EMBL" id="SSOB01000007">
    <property type="protein sequence ID" value="THF82130.1"/>
    <property type="molecule type" value="Genomic_DNA"/>
</dbReference>
<dbReference type="InterPro" id="IPR012341">
    <property type="entry name" value="6hp_glycosidase-like_sf"/>
</dbReference>
<evidence type="ECO:0000313" key="2">
    <source>
        <dbReference type="EMBL" id="THF82130.1"/>
    </source>
</evidence>
<name>A0A4S4C3A6_9BACL</name>
<proteinExistence type="predicted"/>
<dbReference type="PANTHER" id="PTHR33886:SF8">
    <property type="entry name" value="UNSATURATED RHAMNOGALACTURONAN HYDROLASE (EUROFUNG)"/>
    <property type="match status" value="1"/>
</dbReference>
<dbReference type="Gene3D" id="1.50.10.10">
    <property type="match status" value="1"/>
</dbReference>
<sequence>MFRGKQILQIRKGGTTRVNPLYASQKLYEHYEHIQEVKHYYGLLAIYALLQTAEEKRDPILLDKAKSILSRFPDRIAHPAYNFPSYRIGGNPKAYALMQDYMPEAEAQVREYAEEMLTAPRDRQGIMSMPSAPEKELIWIDVATAVTPYLLFAGLALGDQRYIDEAANQTFLMYETFLDPGNGLLHQSKNFAAPGKFSEDHWGRGNGWGYFPLAELVRHLPGDSIHRPRAERYFKALSAALLPHQSERGLWRQEIPLEYSYEETSGTGLILYGMGVGLRTGLLDRDTYFPVFRKGVLGLNELSINEDFSTELSCPGCLCPGEGAEKGTVKAYVTLKLPYRDEPHSFGPLMLALVEAYRNGIHDLPSESR</sequence>
<dbReference type="PANTHER" id="PTHR33886">
    <property type="entry name" value="UNSATURATED RHAMNOGALACTURONAN HYDROLASE (EUROFUNG)"/>
    <property type="match status" value="1"/>
</dbReference>
<comment type="caution">
    <text evidence="2">The sequence shown here is derived from an EMBL/GenBank/DDBJ whole genome shotgun (WGS) entry which is preliminary data.</text>
</comment>
<dbReference type="Pfam" id="PF07470">
    <property type="entry name" value="Glyco_hydro_88"/>
    <property type="match status" value="1"/>
</dbReference>
<keyword evidence="1 2" id="KW-0378">Hydrolase</keyword>
<evidence type="ECO:0000313" key="3">
    <source>
        <dbReference type="Proteomes" id="UP000310636"/>
    </source>
</evidence>
<protein>
    <submittedName>
        <fullName evidence="2">Glucuronyl hydrolase</fullName>
    </submittedName>
</protein>
<evidence type="ECO:0000256" key="1">
    <source>
        <dbReference type="ARBA" id="ARBA00022801"/>
    </source>
</evidence>
<gene>
    <name evidence="2" type="ORF">E6C55_07025</name>
</gene>
<reference evidence="2 3" key="1">
    <citation type="submission" date="2019-04" db="EMBL/GenBank/DDBJ databases">
        <title>Cohnella sp. nov. isolated from preserved vegetables.</title>
        <authorList>
            <person name="Lin S.-Y."/>
            <person name="Hung M.-H."/>
            <person name="Young C.-C."/>
        </authorList>
    </citation>
    <scope>NUCLEOTIDE SEQUENCE [LARGE SCALE GENOMIC DNA]</scope>
    <source>
        <strain evidence="2 3">CC-MHH1044</strain>
    </source>
</reference>
<dbReference type="OrthoDB" id="9807186at2"/>
<organism evidence="2 3">
    <name type="scientific">Cohnella fermenti</name>
    <dbReference type="NCBI Taxonomy" id="2565925"/>
    <lineage>
        <taxon>Bacteria</taxon>
        <taxon>Bacillati</taxon>
        <taxon>Bacillota</taxon>
        <taxon>Bacilli</taxon>
        <taxon>Bacillales</taxon>
        <taxon>Paenibacillaceae</taxon>
        <taxon>Cohnella</taxon>
    </lineage>
</organism>